<protein>
    <recommendedName>
        <fullName evidence="5">Large ribosomal subunit protein P2</fullName>
    </recommendedName>
    <alternativeName>
        <fullName evidence="6">60S acidic ribosomal protein P2</fullName>
    </alternativeName>
</protein>
<dbReference type="Gene3D" id="1.10.10.1410">
    <property type="match status" value="1"/>
</dbReference>
<evidence type="ECO:0000313" key="7">
    <source>
        <dbReference type="EMBL" id="CAD7658544.1"/>
    </source>
</evidence>
<gene>
    <name evidence="7" type="ORF">ONB1V03_LOCUS15165</name>
</gene>
<name>A0A7R9ME56_9ACAR</name>
<dbReference type="CDD" id="cd05833">
    <property type="entry name" value="Ribosomal_P2"/>
    <property type="match status" value="1"/>
</dbReference>
<dbReference type="OrthoDB" id="1227494at2759"/>
<dbReference type="FunFam" id="1.10.10.1410:FF:000002">
    <property type="entry name" value="60S acidic ribosomal protein P2"/>
    <property type="match status" value="1"/>
</dbReference>
<dbReference type="GO" id="GO:0022625">
    <property type="term" value="C:cytosolic large ribosomal subunit"/>
    <property type="evidence" value="ECO:0007669"/>
    <property type="project" value="InterPro"/>
</dbReference>
<evidence type="ECO:0000256" key="1">
    <source>
        <dbReference type="ARBA" id="ARBA00003362"/>
    </source>
</evidence>
<comment type="function">
    <text evidence="1">Plays an important role in the elongation step of protein synthesis.</text>
</comment>
<keyword evidence="8" id="KW-1185">Reference proteome</keyword>
<evidence type="ECO:0000256" key="2">
    <source>
        <dbReference type="ARBA" id="ARBA00005436"/>
    </source>
</evidence>
<proteinExistence type="inferred from homology"/>
<evidence type="ECO:0000256" key="3">
    <source>
        <dbReference type="ARBA" id="ARBA00022980"/>
    </source>
</evidence>
<dbReference type="Pfam" id="PF00428">
    <property type="entry name" value="Ribosomal_60s"/>
    <property type="match status" value="1"/>
</dbReference>
<sequence length="120" mass="13162">MRYVSAYLLSSLGGNKNPSQEDIKRILSSVGIEVDAEKAAKVVKELNGKSIDEIIAKVISAVIESIGRAVIGGGGRRVQTLHLQLRLSDVLECTLDLFEQFFAPFHSLSQTLRRIVVLLL</sequence>
<dbReference type="GO" id="GO:0003735">
    <property type="term" value="F:structural constituent of ribosome"/>
    <property type="evidence" value="ECO:0007669"/>
    <property type="project" value="InterPro"/>
</dbReference>
<accession>A0A7R9ME56</accession>
<evidence type="ECO:0000256" key="4">
    <source>
        <dbReference type="ARBA" id="ARBA00023274"/>
    </source>
</evidence>
<comment type="similarity">
    <text evidence="2">Belongs to the eukaryotic ribosomal protein P1/P2 family.</text>
</comment>
<dbReference type="AlphaFoldDB" id="A0A7R9ME56"/>
<evidence type="ECO:0000313" key="8">
    <source>
        <dbReference type="Proteomes" id="UP000728032"/>
    </source>
</evidence>
<dbReference type="EMBL" id="OC930066">
    <property type="protein sequence ID" value="CAD7658544.1"/>
    <property type="molecule type" value="Genomic_DNA"/>
</dbReference>
<evidence type="ECO:0000256" key="5">
    <source>
        <dbReference type="ARBA" id="ARBA00035301"/>
    </source>
</evidence>
<dbReference type="EMBL" id="CAJPVJ010015241">
    <property type="protein sequence ID" value="CAG2175730.1"/>
    <property type="molecule type" value="Genomic_DNA"/>
</dbReference>
<dbReference type="Proteomes" id="UP000728032">
    <property type="component" value="Unassembled WGS sequence"/>
</dbReference>
<dbReference type="GO" id="GO:0002182">
    <property type="term" value="P:cytoplasmic translational elongation"/>
    <property type="evidence" value="ECO:0007669"/>
    <property type="project" value="InterPro"/>
</dbReference>
<reference evidence="7" key="1">
    <citation type="submission" date="2020-11" db="EMBL/GenBank/DDBJ databases">
        <authorList>
            <person name="Tran Van P."/>
        </authorList>
    </citation>
    <scope>NUCLEOTIDE SEQUENCE</scope>
</reference>
<organism evidence="7">
    <name type="scientific">Oppiella nova</name>
    <dbReference type="NCBI Taxonomy" id="334625"/>
    <lineage>
        <taxon>Eukaryota</taxon>
        <taxon>Metazoa</taxon>
        <taxon>Ecdysozoa</taxon>
        <taxon>Arthropoda</taxon>
        <taxon>Chelicerata</taxon>
        <taxon>Arachnida</taxon>
        <taxon>Acari</taxon>
        <taxon>Acariformes</taxon>
        <taxon>Sarcoptiformes</taxon>
        <taxon>Oribatida</taxon>
        <taxon>Brachypylina</taxon>
        <taxon>Oppioidea</taxon>
        <taxon>Oppiidae</taxon>
        <taxon>Oppiella</taxon>
    </lineage>
</organism>
<keyword evidence="3" id="KW-0689">Ribosomal protein</keyword>
<dbReference type="InterPro" id="IPR038716">
    <property type="entry name" value="P1/P2_N_sf"/>
</dbReference>
<evidence type="ECO:0000256" key="6">
    <source>
        <dbReference type="ARBA" id="ARBA00035443"/>
    </source>
</evidence>
<dbReference type="PANTHER" id="PTHR21141">
    <property type="entry name" value="60S ACIDIC RIBOSOMAL PROTEIN FAMILY MEMBER"/>
    <property type="match status" value="1"/>
</dbReference>
<keyword evidence="4" id="KW-0687">Ribonucleoprotein</keyword>
<dbReference type="InterPro" id="IPR044076">
    <property type="entry name" value="Ribosomal_P2"/>
</dbReference>
<dbReference type="PANTHER" id="PTHR21141:SF5">
    <property type="entry name" value="LARGE RIBOSOMAL SUBUNIT PROTEIN P2"/>
    <property type="match status" value="1"/>
</dbReference>